<dbReference type="Pfam" id="PF00441">
    <property type="entry name" value="Acyl-CoA_dh_1"/>
    <property type="match status" value="1"/>
</dbReference>
<dbReference type="CDD" id="cd00567">
    <property type="entry name" value="ACAD"/>
    <property type="match status" value="1"/>
</dbReference>
<dbReference type="Gene3D" id="1.20.140.10">
    <property type="entry name" value="Butyryl-CoA Dehydrogenase, subunit A, domain 3"/>
    <property type="match status" value="1"/>
</dbReference>
<dbReference type="EMBL" id="CAFBQW010000108">
    <property type="protein sequence ID" value="CAB5066777.1"/>
    <property type="molecule type" value="Genomic_DNA"/>
</dbReference>
<organism evidence="10">
    <name type="scientific">freshwater metagenome</name>
    <dbReference type="NCBI Taxonomy" id="449393"/>
    <lineage>
        <taxon>unclassified sequences</taxon>
        <taxon>metagenomes</taxon>
        <taxon>ecological metagenomes</taxon>
    </lineage>
</organism>
<dbReference type="PANTHER" id="PTHR43884">
    <property type="entry name" value="ACYL-COA DEHYDROGENASE"/>
    <property type="match status" value="1"/>
</dbReference>
<evidence type="ECO:0000256" key="1">
    <source>
        <dbReference type="ARBA" id="ARBA00001974"/>
    </source>
</evidence>
<dbReference type="InterPro" id="IPR013786">
    <property type="entry name" value="AcylCoA_DH/ox_N"/>
</dbReference>
<dbReference type="EMBL" id="CAFBPW010000038">
    <property type="protein sequence ID" value="CAB5029858.1"/>
    <property type="molecule type" value="Genomic_DNA"/>
</dbReference>
<accession>A0A6J7LPD5</accession>
<dbReference type="InterPro" id="IPR036250">
    <property type="entry name" value="AcylCo_DH-like_C"/>
</dbReference>
<dbReference type="Pfam" id="PF02770">
    <property type="entry name" value="Acyl-CoA_dh_M"/>
    <property type="match status" value="1"/>
</dbReference>
<keyword evidence="5" id="KW-0560">Oxidoreductase</keyword>
<dbReference type="InterPro" id="IPR009075">
    <property type="entry name" value="AcylCo_DH/oxidase_C"/>
</dbReference>
<gene>
    <name evidence="9" type="ORF">UFOPK3046_02254</name>
    <name evidence="10" type="ORF">UFOPK3914_00208</name>
    <name evidence="11" type="ORF">UFOPK4173_00504</name>
    <name evidence="12" type="ORF">UFOPK4354_01049</name>
</gene>
<dbReference type="InterPro" id="IPR009100">
    <property type="entry name" value="AcylCoA_DH/oxidase_NM_dom_sf"/>
</dbReference>
<dbReference type="EMBL" id="CAFBOG010000009">
    <property type="protein sequence ID" value="CAB4969212.1"/>
    <property type="molecule type" value="Genomic_DNA"/>
</dbReference>
<evidence type="ECO:0000256" key="4">
    <source>
        <dbReference type="ARBA" id="ARBA00022827"/>
    </source>
</evidence>
<dbReference type="AlphaFoldDB" id="A0A6J7LPD5"/>
<dbReference type="InterPro" id="IPR046373">
    <property type="entry name" value="Acyl-CoA_Oxase/DH_mid-dom_sf"/>
</dbReference>
<dbReference type="GO" id="GO:0003995">
    <property type="term" value="F:acyl-CoA dehydrogenase activity"/>
    <property type="evidence" value="ECO:0007669"/>
    <property type="project" value="TreeGrafter"/>
</dbReference>
<dbReference type="SUPFAM" id="SSF47203">
    <property type="entry name" value="Acyl-CoA dehydrogenase C-terminal domain-like"/>
    <property type="match status" value="1"/>
</dbReference>
<feature type="domain" description="Acyl-CoA dehydrogenase/oxidase N-terminal" evidence="8">
    <location>
        <begin position="30"/>
        <end position="143"/>
    </location>
</feature>
<dbReference type="Gene3D" id="2.40.110.10">
    <property type="entry name" value="Butyryl-CoA Dehydrogenase, subunit A, domain 2"/>
    <property type="match status" value="1"/>
</dbReference>
<feature type="domain" description="Acyl-CoA oxidase/dehydrogenase middle" evidence="7">
    <location>
        <begin position="148"/>
        <end position="220"/>
    </location>
</feature>
<dbReference type="SUPFAM" id="SSF56645">
    <property type="entry name" value="Acyl-CoA dehydrogenase NM domain-like"/>
    <property type="match status" value="1"/>
</dbReference>
<dbReference type="PANTHER" id="PTHR43884:SF20">
    <property type="entry name" value="ACYL-COA DEHYDROGENASE FADE28"/>
    <property type="match status" value="1"/>
</dbReference>
<evidence type="ECO:0000259" key="7">
    <source>
        <dbReference type="Pfam" id="PF02770"/>
    </source>
</evidence>
<evidence type="ECO:0000313" key="10">
    <source>
        <dbReference type="EMBL" id="CAB4969212.1"/>
    </source>
</evidence>
<name>A0A6J7LPD5_9ZZZZ</name>
<feature type="domain" description="Acyl-CoA dehydrogenase/oxidase C-terminal" evidence="6">
    <location>
        <begin position="244"/>
        <end position="393"/>
    </location>
</feature>
<dbReference type="Pfam" id="PF02771">
    <property type="entry name" value="Acyl-CoA_dh_N"/>
    <property type="match status" value="1"/>
</dbReference>
<dbReference type="EMBL" id="CAFAAQ010000347">
    <property type="protein sequence ID" value="CAB4829258.1"/>
    <property type="molecule type" value="Genomic_DNA"/>
</dbReference>
<dbReference type="Gene3D" id="1.10.540.10">
    <property type="entry name" value="Acyl-CoA dehydrogenase/oxidase, N-terminal domain"/>
    <property type="match status" value="1"/>
</dbReference>
<keyword evidence="3" id="KW-0285">Flavoprotein</keyword>
<evidence type="ECO:0000259" key="6">
    <source>
        <dbReference type="Pfam" id="PF00441"/>
    </source>
</evidence>
<evidence type="ECO:0000259" key="8">
    <source>
        <dbReference type="Pfam" id="PF02771"/>
    </source>
</evidence>
<comment type="similarity">
    <text evidence="2">Belongs to the acyl-CoA dehydrogenase family.</text>
</comment>
<proteinExistence type="inferred from homology"/>
<reference evidence="10" key="1">
    <citation type="submission" date="2020-05" db="EMBL/GenBank/DDBJ databases">
        <authorList>
            <person name="Chiriac C."/>
            <person name="Salcher M."/>
            <person name="Ghai R."/>
            <person name="Kavagutti S V."/>
        </authorList>
    </citation>
    <scope>NUCLEOTIDE SEQUENCE</scope>
</reference>
<dbReference type="InterPro" id="IPR037069">
    <property type="entry name" value="AcylCoA_DH/ox_N_sf"/>
</dbReference>
<evidence type="ECO:0000313" key="12">
    <source>
        <dbReference type="EMBL" id="CAB5066777.1"/>
    </source>
</evidence>
<dbReference type="InterPro" id="IPR006091">
    <property type="entry name" value="Acyl-CoA_Oxase/DH_mid-dom"/>
</dbReference>
<evidence type="ECO:0000256" key="2">
    <source>
        <dbReference type="ARBA" id="ARBA00009347"/>
    </source>
</evidence>
<sequence>MNVYLGSDACKTFKVQTVYFQEINVNFAFSEDQEALRKVVKDFLNAKSDEATVRELMDTESGYDAAVWTQMAEQMGLQGLVIPEEFGGSGYSFVELIVVLEEMGRRLICAPYFSTVVLGSQTLLHSGDEAAKAAYLPGIASGETIATLAYTEPNGRWDESAITATATKSGDSWTIDGTKLYVLDGHIANLIITAARTEAGVSLFAVDGEAAGLTRTALSTMDQTRKQARLEYAGVPATLIGTDGTGWDTISTVLDLAVVALAAEQVGGGQEVLEMAVQYAKDRVQFGRPIGSFQAIKHKCADMLLEVESAKSAAYYAGWCASELNEELPSVASLAKAYCSEAYFHAAAENIQIHGGIGFTWEHPAHLYFKRAKSSELLFGDPTYHRELLAQRIGI</sequence>
<evidence type="ECO:0000313" key="11">
    <source>
        <dbReference type="EMBL" id="CAB5029858.1"/>
    </source>
</evidence>
<dbReference type="GO" id="GO:0050660">
    <property type="term" value="F:flavin adenine dinucleotide binding"/>
    <property type="evidence" value="ECO:0007669"/>
    <property type="project" value="InterPro"/>
</dbReference>
<evidence type="ECO:0000256" key="3">
    <source>
        <dbReference type="ARBA" id="ARBA00022630"/>
    </source>
</evidence>
<comment type="cofactor">
    <cofactor evidence="1">
        <name>FAD</name>
        <dbReference type="ChEBI" id="CHEBI:57692"/>
    </cofactor>
</comment>
<evidence type="ECO:0000313" key="9">
    <source>
        <dbReference type="EMBL" id="CAB4829258.1"/>
    </source>
</evidence>
<keyword evidence="4" id="KW-0274">FAD</keyword>
<protein>
    <submittedName>
        <fullName evidence="10">Unannotated protein</fullName>
    </submittedName>
</protein>
<evidence type="ECO:0000256" key="5">
    <source>
        <dbReference type="ARBA" id="ARBA00023002"/>
    </source>
</evidence>